<dbReference type="AlphaFoldDB" id="A0AAD5CDG0"/>
<comment type="caution">
    <text evidence="1">The sequence shown here is derived from an EMBL/GenBank/DDBJ whole genome shotgun (WGS) entry which is preliminary data.</text>
</comment>
<evidence type="ECO:0000313" key="2">
    <source>
        <dbReference type="Proteomes" id="UP001206925"/>
    </source>
</evidence>
<organism evidence="1 2">
    <name type="scientific">Ambrosia artemisiifolia</name>
    <name type="common">Common ragweed</name>
    <dbReference type="NCBI Taxonomy" id="4212"/>
    <lineage>
        <taxon>Eukaryota</taxon>
        <taxon>Viridiplantae</taxon>
        <taxon>Streptophyta</taxon>
        <taxon>Embryophyta</taxon>
        <taxon>Tracheophyta</taxon>
        <taxon>Spermatophyta</taxon>
        <taxon>Magnoliopsida</taxon>
        <taxon>eudicotyledons</taxon>
        <taxon>Gunneridae</taxon>
        <taxon>Pentapetalae</taxon>
        <taxon>asterids</taxon>
        <taxon>campanulids</taxon>
        <taxon>Asterales</taxon>
        <taxon>Asteraceae</taxon>
        <taxon>Asteroideae</taxon>
        <taxon>Heliantheae alliance</taxon>
        <taxon>Heliantheae</taxon>
        <taxon>Ambrosia</taxon>
    </lineage>
</organism>
<dbReference type="PANTHER" id="PTHR34049">
    <property type="entry name" value="F-BOX PROTEIN SKIP27"/>
    <property type="match status" value="1"/>
</dbReference>
<dbReference type="InterPro" id="IPR045286">
    <property type="entry name" value="FBS1-like"/>
</dbReference>
<sequence>MALGNDYRLGLVKRTSSFGRKRIFLLSEIDIDSVSPTKKRSIGTGTGSGSDKSLLEALPQDVLIKVLCGVEHDDLKRLFRVSKPIKEAAMIAKKLHFAYSTPTKVPAFRCPIDPSELDGDEIEAPNAPKQSRVARSRLDKKKLAALSVALFACDEDEL</sequence>
<name>A0AAD5CDG0_AMBAR</name>
<protein>
    <recommendedName>
        <fullName evidence="3">F-box domain-containing protein</fullName>
    </recommendedName>
</protein>
<dbReference type="PANTHER" id="PTHR34049:SF1">
    <property type="entry name" value="F-BOX PROTEIN SKIP27"/>
    <property type="match status" value="1"/>
</dbReference>
<evidence type="ECO:0000313" key="1">
    <source>
        <dbReference type="EMBL" id="KAI7738441.1"/>
    </source>
</evidence>
<dbReference type="Proteomes" id="UP001206925">
    <property type="component" value="Unassembled WGS sequence"/>
</dbReference>
<reference evidence="1" key="1">
    <citation type="submission" date="2022-06" db="EMBL/GenBank/DDBJ databases">
        <title>Uncovering the hologenomic basis of an extraordinary plant invasion.</title>
        <authorList>
            <person name="Bieker V.C."/>
            <person name="Martin M.D."/>
            <person name="Gilbert T."/>
            <person name="Hodgins K."/>
            <person name="Battlay P."/>
            <person name="Petersen B."/>
            <person name="Wilson J."/>
        </authorList>
    </citation>
    <scope>NUCLEOTIDE SEQUENCE</scope>
    <source>
        <strain evidence="1">AA19_3_7</strain>
        <tissue evidence="1">Leaf</tissue>
    </source>
</reference>
<keyword evidence="2" id="KW-1185">Reference proteome</keyword>
<proteinExistence type="predicted"/>
<dbReference type="EMBL" id="JAMZMK010008813">
    <property type="protein sequence ID" value="KAI7738441.1"/>
    <property type="molecule type" value="Genomic_DNA"/>
</dbReference>
<gene>
    <name evidence="1" type="ORF">M8C21_015671</name>
</gene>
<accession>A0AAD5CDG0</accession>
<evidence type="ECO:0008006" key="3">
    <source>
        <dbReference type="Google" id="ProtNLM"/>
    </source>
</evidence>